<keyword evidence="1" id="KW-1133">Transmembrane helix</keyword>
<organism evidence="2">
    <name type="scientific">Rhipicephalus microplus</name>
    <name type="common">Cattle tick</name>
    <name type="synonym">Boophilus microplus</name>
    <dbReference type="NCBI Taxonomy" id="6941"/>
    <lineage>
        <taxon>Eukaryota</taxon>
        <taxon>Metazoa</taxon>
        <taxon>Ecdysozoa</taxon>
        <taxon>Arthropoda</taxon>
        <taxon>Chelicerata</taxon>
        <taxon>Arachnida</taxon>
        <taxon>Acari</taxon>
        <taxon>Parasitiformes</taxon>
        <taxon>Ixodida</taxon>
        <taxon>Ixodoidea</taxon>
        <taxon>Ixodidae</taxon>
        <taxon>Rhipicephalinae</taxon>
        <taxon>Rhipicephalus</taxon>
        <taxon>Boophilus</taxon>
    </lineage>
</organism>
<sequence length="100" mass="11489">MFNLPLLFYLQKWEALKKLTISCYSGVLQSFMCAPSLLTKQMRMGTLLLLCIRPVIFAVVYSSVLWGIFNALFKFEHYAGGTEVITFLYIRFCANDIAMN</sequence>
<proteinExistence type="predicted"/>
<keyword evidence="1" id="KW-0812">Transmembrane</keyword>
<reference evidence="2" key="1">
    <citation type="submission" date="2020-03" db="EMBL/GenBank/DDBJ databases">
        <title>A transcriptome and proteome of the tick Rhipicephalus microplus shaped by the genetic composition of its hosts and developmental stage.</title>
        <authorList>
            <person name="Garcia G.R."/>
            <person name="Ribeiro J.M.C."/>
            <person name="Maruyama S.R."/>
            <person name="Gardinasse L.G."/>
            <person name="Nelson K."/>
            <person name="Ferreira B.R."/>
            <person name="Andrade T.G."/>
            <person name="Santos I.K.F.M."/>
        </authorList>
    </citation>
    <scope>NUCLEOTIDE SEQUENCE</scope>
    <source>
        <strain evidence="2">NSGR</strain>
        <tissue evidence="2">Salivary glands</tissue>
    </source>
</reference>
<dbReference type="EMBL" id="GIKN01007499">
    <property type="protein sequence ID" value="NIE49772.1"/>
    <property type="molecule type" value="Transcribed_RNA"/>
</dbReference>
<protein>
    <submittedName>
        <fullName evidence="2">Uncharacterized protein</fullName>
    </submittedName>
</protein>
<dbReference type="AlphaFoldDB" id="A0A6G5AFK5"/>
<keyword evidence="1" id="KW-0472">Membrane</keyword>
<accession>A0A6G5AFK5</accession>
<evidence type="ECO:0000313" key="2">
    <source>
        <dbReference type="EMBL" id="NIE49772.1"/>
    </source>
</evidence>
<evidence type="ECO:0000256" key="1">
    <source>
        <dbReference type="SAM" id="Phobius"/>
    </source>
</evidence>
<name>A0A6G5AFK5_RHIMP</name>
<feature type="transmembrane region" description="Helical" evidence="1">
    <location>
        <begin position="47"/>
        <end position="69"/>
    </location>
</feature>